<feature type="transmembrane region" description="Helical" evidence="2">
    <location>
        <begin position="261"/>
        <end position="282"/>
    </location>
</feature>
<keyword evidence="2" id="KW-0812">Transmembrane</keyword>
<reference evidence="4" key="1">
    <citation type="journal article" date="2019" name="Int. J. Syst. Evol. Microbiol.">
        <title>The Global Catalogue of Microorganisms (GCM) 10K type strain sequencing project: providing services to taxonomists for standard genome sequencing and annotation.</title>
        <authorList>
            <consortium name="The Broad Institute Genomics Platform"/>
            <consortium name="The Broad Institute Genome Sequencing Center for Infectious Disease"/>
            <person name="Wu L."/>
            <person name="Ma J."/>
        </authorList>
    </citation>
    <scope>NUCLEOTIDE SEQUENCE [LARGE SCALE GENOMIC DNA]</scope>
    <source>
        <strain evidence="4">CGMCC 1.13681</strain>
    </source>
</reference>
<evidence type="ECO:0000313" key="4">
    <source>
        <dbReference type="Proteomes" id="UP001596413"/>
    </source>
</evidence>
<evidence type="ECO:0000256" key="2">
    <source>
        <dbReference type="SAM" id="Phobius"/>
    </source>
</evidence>
<organism evidence="3 4">
    <name type="scientific">Streptomyces polyrhachis</name>
    <dbReference type="NCBI Taxonomy" id="1282885"/>
    <lineage>
        <taxon>Bacteria</taxon>
        <taxon>Bacillati</taxon>
        <taxon>Actinomycetota</taxon>
        <taxon>Actinomycetes</taxon>
        <taxon>Kitasatosporales</taxon>
        <taxon>Streptomycetaceae</taxon>
        <taxon>Streptomyces</taxon>
    </lineage>
</organism>
<feature type="transmembrane region" description="Helical" evidence="2">
    <location>
        <begin position="166"/>
        <end position="196"/>
    </location>
</feature>
<feature type="transmembrane region" description="Helical" evidence="2">
    <location>
        <begin position="221"/>
        <end position="241"/>
    </location>
</feature>
<accession>A0ABW2GIX9</accession>
<dbReference type="RefSeq" id="WP_386414643.1">
    <property type="nucleotide sequence ID" value="NZ_JBHSZO010000018.1"/>
</dbReference>
<feature type="transmembrane region" description="Helical" evidence="2">
    <location>
        <begin position="125"/>
        <end position="145"/>
    </location>
</feature>
<comment type="caution">
    <text evidence="3">The sequence shown here is derived from an EMBL/GenBank/DDBJ whole genome shotgun (WGS) entry which is preliminary data.</text>
</comment>
<name>A0ABW2GIX9_9ACTN</name>
<dbReference type="InterPro" id="IPR030802">
    <property type="entry name" value="Permease_MalE"/>
</dbReference>
<keyword evidence="4" id="KW-1185">Reference proteome</keyword>
<keyword evidence="2" id="KW-1133">Transmembrane helix</keyword>
<sequence length="288" mass="31044">MSRTTPEPAGAPIPEPHHQTPAKAPEVTFEREPLRLLNPLREVGRMFILGLLVTREIFRRPFQWREFVEQFWFIASVTILPAMLVTIPFGAVMALQVGSLISQFGAQSFTGGASVLVIIQQASPLIVSLLISGVAGSAICADLGSRTIREELDAMRVMGVSPIQRLVVPRVLAVMLVALLLNGMVSVVGTLGGYFFNVIMQDGTPGAYLSSFSALAQLPDLYISELKALIFGFIAGIVAAYRGLNPKGGPKGVGDVVNQSVVFTFLILFFVNMVLTGIYLQLVPSKGL</sequence>
<keyword evidence="2" id="KW-0472">Membrane</keyword>
<feature type="transmembrane region" description="Helical" evidence="2">
    <location>
        <begin position="71"/>
        <end position="93"/>
    </location>
</feature>
<evidence type="ECO:0000256" key="1">
    <source>
        <dbReference type="SAM" id="MobiDB-lite"/>
    </source>
</evidence>
<dbReference type="PANTHER" id="PTHR30188:SF4">
    <property type="entry name" value="PROTEIN TRIGALACTOSYLDIACYLGLYCEROL 1, CHLOROPLASTIC"/>
    <property type="match status" value="1"/>
</dbReference>
<protein>
    <submittedName>
        <fullName evidence="3">MlaE family ABC transporter permease</fullName>
    </submittedName>
</protein>
<proteinExistence type="predicted"/>
<gene>
    <name evidence="3" type="ORF">ACFQLX_13175</name>
</gene>
<dbReference type="EMBL" id="JBHSZO010000018">
    <property type="protein sequence ID" value="MFC7219111.1"/>
    <property type="molecule type" value="Genomic_DNA"/>
</dbReference>
<feature type="region of interest" description="Disordered" evidence="1">
    <location>
        <begin position="1"/>
        <end position="25"/>
    </location>
</feature>
<dbReference type="PANTHER" id="PTHR30188">
    <property type="entry name" value="ABC TRANSPORTER PERMEASE PROTEIN-RELATED"/>
    <property type="match status" value="1"/>
</dbReference>
<evidence type="ECO:0000313" key="3">
    <source>
        <dbReference type="EMBL" id="MFC7219111.1"/>
    </source>
</evidence>
<dbReference type="Pfam" id="PF02405">
    <property type="entry name" value="MlaE"/>
    <property type="match status" value="1"/>
</dbReference>
<dbReference type="Proteomes" id="UP001596413">
    <property type="component" value="Unassembled WGS sequence"/>
</dbReference>